<dbReference type="AlphaFoldDB" id="C5CK69"/>
<protein>
    <submittedName>
        <fullName evidence="1">Uncharacterized protein</fullName>
    </submittedName>
</protein>
<dbReference type="STRING" id="543728.Vapar_4509"/>
<organism evidence="1">
    <name type="scientific">Variovorax paradoxus (strain S110)</name>
    <dbReference type="NCBI Taxonomy" id="543728"/>
    <lineage>
        <taxon>Bacteria</taxon>
        <taxon>Pseudomonadati</taxon>
        <taxon>Pseudomonadota</taxon>
        <taxon>Betaproteobacteria</taxon>
        <taxon>Burkholderiales</taxon>
        <taxon>Comamonadaceae</taxon>
        <taxon>Variovorax</taxon>
    </lineage>
</organism>
<evidence type="ECO:0000313" key="1">
    <source>
        <dbReference type="EMBL" id="ACS21120.1"/>
    </source>
</evidence>
<proteinExistence type="predicted"/>
<dbReference type="eggNOG" id="ENOG5033I42">
    <property type="taxonomic scope" value="Bacteria"/>
</dbReference>
<dbReference type="KEGG" id="vap:Vapar_4509"/>
<sequence length="102" mass="11281">MTDKIDINCPHHGQAALASVCGHLIQNHGVPLGFIENSDDPDDKQGWCYACELVYLQEEDRSERFRAFTQHTVLCSHCYDQVKAHHQFEPPGTAAVGTGDGT</sequence>
<dbReference type="OrthoDB" id="72428at2"/>
<dbReference type="EMBL" id="CP001635">
    <property type="protein sequence ID" value="ACS21120.1"/>
    <property type="molecule type" value="Genomic_DNA"/>
</dbReference>
<accession>C5CK69</accession>
<dbReference type="HOGENOM" id="CLU_2383968_0_0_4"/>
<reference evidence="1" key="1">
    <citation type="submission" date="2009-06" db="EMBL/GenBank/DDBJ databases">
        <title>Complete sequence of chromosome 1 of Variovorax paradoxus S110.</title>
        <authorList>
            <consortium name="US DOE Joint Genome Institute"/>
            <person name="Lucas S."/>
            <person name="Copeland A."/>
            <person name="Lapidus A."/>
            <person name="Glavina del Rio T."/>
            <person name="Tice H."/>
            <person name="Bruce D."/>
            <person name="Goodwin L."/>
            <person name="Pitluck S."/>
            <person name="Chertkov O."/>
            <person name="Brettin T."/>
            <person name="Detter J.C."/>
            <person name="Han C."/>
            <person name="Larimer F."/>
            <person name="Land M."/>
            <person name="Hauser L."/>
            <person name="Kyrpides N."/>
            <person name="Ovchinnikova G."/>
            <person name="Orwin P."/>
            <person name="Leadbetter J.R."/>
            <person name="Spain J.C."/>
            <person name="Han J.I."/>
        </authorList>
    </citation>
    <scope>NUCLEOTIDE SEQUENCE</scope>
    <source>
        <strain evidence="1">S110</strain>
    </source>
</reference>
<name>C5CK69_VARPS</name>
<gene>
    <name evidence="1" type="ordered locus">Vapar_4509</name>
</gene>